<evidence type="ECO:0000256" key="1">
    <source>
        <dbReference type="SAM" id="MobiDB-lite"/>
    </source>
</evidence>
<proteinExistence type="predicted"/>
<feature type="region of interest" description="Disordered" evidence="1">
    <location>
        <begin position="99"/>
        <end position="120"/>
    </location>
</feature>
<organism evidence="3 4">
    <name type="scientific">Ficus carica</name>
    <name type="common">Common fig</name>
    <dbReference type="NCBI Taxonomy" id="3494"/>
    <lineage>
        <taxon>Eukaryota</taxon>
        <taxon>Viridiplantae</taxon>
        <taxon>Streptophyta</taxon>
        <taxon>Embryophyta</taxon>
        <taxon>Tracheophyta</taxon>
        <taxon>Spermatophyta</taxon>
        <taxon>Magnoliopsida</taxon>
        <taxon>eudicotyledons</taxon>
        <taxon>Gunneridae</taxon>
        <taxon>Pentapetalae</taxon>
        <taxon>rosids</taxon>
        <taxon>fabids</taxon>
        <taxon>Rosales</taxon>
        <taxon>Moraceae</taxon>
        <taxon>Ficeae</taxon>
        <taxon>Ficus</taxon>
    </lineage>
</organism>
<dbReference type="InterPro" id="IPR056789">
    <property type="entry name" value="LRR_R13L1-DRL21"/>
</dbReference>
<accession>A0AA88DVY9</accession>
<dbReference type="Proteomes" id="UP001187192">
    <property type="component" value="Unassembled WGS sequence"/>
</dbReference>
<sequence>MFVVPHHENNEALKLEDLTSLVELDWHFIHVLGCFNLQNAESEQLRGKENLANLNLTFYSRNGRDGNEILEALQPHENLKSLEIREVVEFHRLTKSNWMSDPPNCRTQVTSSTLAVSSGS</sequence>
<dbReference type="AlphaFoldDB" id="A0AA88DVY9"/>
<evidence type="ECO:0000313" key="3">
    <source>
        <dbReference type="EMBL" id="GMN62940.1"/>
    </source>
</evidence>
<evidence type="ECO:0000313" key="4">
    <source>
        <dbReference type="Proteomes" id="UP001187192"/>
    </source>
</evidence>
<keyword evidence="4" id="KW-1185">Reference proteome</keyword>
<comment type="caution">
    <text evidence="3">The sequence shown here is derived from an EMBL/GenBank/DDBJ whole genome shotgun (WGS) entry which is preliminary data.</text>
</comment>
<dbReference type="Pfam" id="PF25019">
    <property type="entry name" value="LRR_R13L1-DRL21"/>
    <property type="match status" value="1"/>
</dbReference>
<reference evidence="3" key="1">
    <citation type="submission" date="2023-07" db="EMBL/GenBank/DDBJ databases">
        <title>draft genome sequence of fig (Ficus carica).</title>
        <authorList>
            <person name="Takahashi T."/>
            <person name="Nishimura K."/>
        </authorList>
    </citation>
    <scope>NUCLEOTIDE SEQUENCE</scope>
</reference>
<evidence type="ECO:0000259" key="2">
    <source>
        <dbReference type="Pfam" id="PF25019"/>
    </source>
</evidence>
<gene>
    <name evidence="3" type="ORF">TIFTF001_032021</name>
</gene>
<name>A0AA88DVY9_FICCA</name>
<protein>
    <recommendedName>
        <fullName evidence="2">R13L1/DRL21-like LRR repeat region domain-containing protein</fullName>
    </recommendedName>
</protein>
<dbReference type="EMBL" id="BTGU01000138">
    <property type="protein sequence ID" value="GMN62940.1"/>
    <property type="molecule type" value="Genomic_DNA"/>
</dbReference>
<feature type="domain" description="R13L1/DRL21-like LRR repeat region" evidence="2">
    <location>
        <begin position="16"/>
        <end position="99"/>
    </location>
</feature>